<comment type="caution">
    <text evidence="13">The sequence shown here is derived from an EMBL/GenBank/DDBJ whole genome shotgun (WGS) entry which is preliminary data.</text>
</comment>
<keyword evidence="4 10" id="KW-0812">Transmembrane</keyword>
<keyword evidence="9 10" id="KW-0807">Transducer</keyword>
<evidence type="ECO:0000256" key="8">
    <source>
        <dbReference type="ARBA" id="ARBA00023170"/>
    </source>
</evidence>
<evidence type="ECO:0000256" key="7">
    <source>
        <dbReference type="ARBA" id="ARBA00023136"/>
    </source>
</evidence>
<keyword evidence="5 11" id="KW-1133">Transmembrane helix</keyword>
<keyword evidence="3" id="KW-1003">Cell membrane</keyword>
<feature type="transmembrane region" description="Helical" evidence="11">
    <location>
        <begin position="68"/>
        <end position="87"/>
    </location>
</feature>
<evidence type="ECO:0000256" key="2">
    <source>
        <dbReference type="ARBA" id="ARBA00010663"/>
    </source>
</evidence>
<dbReference type="Gene3D" id="1.20.1070.10">
    <property type="entry name" value="Rhodopsin 7-helix transmembrane proteins"/>
    <property type="match status" value="1"/>
</dbReference>
<feature type="transmembrane region" description="Helical" evidence="11">
    <location>
        <begin position="27"/>
        <end position="48"/>
    </location>
</feature>
<dbReference type="PANTHER" id="PTHR24238">
    <property type="entry name" value="G-PROTEIN COUPLED RECEPTOR"/>
    <property type="match status" value="1"/>
</dbReference>
<keyword evidence="6 10" id="KW-0297">G-protein coupled receptor</keyword>
<name>A0AAW2IHX0_9NEOP</name>
<evidence type="ECO:0000256" key="4">
    <source>
        <dbReference type="ARBA" id="ARBA00022692"/>
    </source>
</evidence>
<evidence type="ECO:0000256" key="6">
    <source>
        <dbReference type="ARBA" id="ARBA00023040"/>
    </source>
</evidence>
<dbReference type="PANTHER" id="PTHR24238:SF73">
    <property type="entry name" value="RYAMIDE RECEPTOR"/>
    <property type="match status" value="1"/>
</dbReference>
<keyword evidence="8 10" id="KW-0675">Receptor</keyword>
<accession>A0AAW2IHX0</accession>
<dbReference type="SUPFAM" id="SSF81321">
    <property type="entry name" value="Family A G protein-coupled receptor-like"/>
    <property type="match status" value="1"/>
</dbReference>
<dbReference type="PRINTS" id="PR00237">
    <property type="entry name" value="GPCRRHODOPSN"/>
</dbReference>
<dbReference type="EMBL" id="JARGDH010000001">
    <property type="protein sequence ID" value="KAL0281366.1"/>
    <property type="molecule type" value="Genomic_DNA"/>
</dbReference>
<feature type="domain" description="G-protein coupled receptors family 1 profile" evidence="12">
    <location>
        <begin position="7"/>
        <end position="225"/>
    </location>
</feature>
<comment type="subcellular location">
    <subcellularLocation>
        <location evidence="1">Cell membrane</location>
        <topology evidence="1">Multi-pass membrane protein</topology>
    </subcellularLocation>
</comment>
<feature type="transmembrane region" description="Helical" evidence="11">
    <location>
        <begin position="156"/>
        <end position="179"/>
    </location>
</feature>
<protein>
    <recommendedName>
        <fullName evidence="12">G-protein coupled receptors family 1 profile domain-containing protein</fullName>
    </recommendedName>
</protein>
<dbReference type="InterPro" id="IPR017452">
    <property type="entry name" value="GPCR_Rhodpsn_7TM"/>
</dbReference>
<sequence length="225" mass="25855">MVVAIAGNTIVVYVVKSSPRMRSVTNYFIVNLSVGDTLASLICVPFSFVSTLLLRYWPFGGFLCRLVSFWQAVSVIVSAYTMVAISVDRYIAIMSPLRPRMTKKCAKWIIVFLWLTALLTALPIFIVSGVTSPDWWYEKCGRYVCHEQWPKKEYNFIYSVVLMTLQYAIPFFVLVYTYVRIAIVVWGKKPPGEAENTRDQRLAKGKRKVRMRVCACVCEKHCPHR</sequence>
<dbReference type="InterPro" id="IPR000276">
    <property type="entry name" value="GPCR_Rhodpsn"/>
</dbReference>
<proteinExistence type="inferred from homology"/>
<evidence type="ECO:0000256" key="11">
    <source>
        <dbReference type="SAM" id="Phobius"/>
    </source>
</evidence>
<dbReference type="PROSITE" id="PS50262">
    <property type="entry name" value="G_PROTEIN_RECEP_F1_2"/>
    <property type="match status" value="1"/>
</dbReference>
<comment type="similarity">
    <text evidence="2 10">Belongs to the G-protein coupled receptor 1 family.</text>
</comment>
<dbReference type="PRINTS" id="PR01012">
    <property type="entry name" value="NRPEPTIDEYR"/>
</dbReference>
<reference evidence="13" key="1">
    <citation type="journal article" date="2024" name="Gigascience">
        <title>Chromosome-level genome of the poultry shaft louse Menopon gallinae provides insight into the host-switching and adaptive evolution of parasitic lice.</title>
        <authorList>
            <person name="Xu Y."/>
            <person name="Ma L."/>
            <person name="Liu S."/>
            <person name="Liang Y."/>
            <person name="Liu Q."/>
            <person name="He Z."/>
            <person name="Tian L."/>
            <person name="Duan Y."/>
            <person name="Cai W."/>
            <person name="Li H."/>
            <person name="Song F."/>
        </authorList>
    </citation>
    <scope>NUCLEOTIDE SEQUENCE</scope>
    <source>
        <strain evidence="13">Cailab_2023a</strain>
    </source>
</reference>
<dbReference type="GO" id="GO:0005886">
    <property type="term" value="C:plasma membrane"/>
    <property type="evidence" value="ECO:0007669"/>
    <property type="project" value="UniProtKB-SubCell"/>
</dbReference>
<evidence type="ECO:0000256" key="5">
    <source>
        <dbReference type="ARBA" id="ARBA00022989"/>
    </source>
</evidence>
<gene>
    <name evidence="13" type="ORF">PYX00_002372</name>
</gene>
<evidence type="ECO:0000256" key="1">
    <source>
        <dbReference type="ARBA" id="ARBA00004651"/>
    </source>
</evidence>
<organism evidence="13">
    <name type="scientific">Menopon gallinae</name>
    <name type="common">poultry shaft louse</name>
    <dbReference type="NCBI Taxonomy" id="328185"/>
    <lineage>
        <taxon>Eukaryota</taxon>
        <taxon>Metazoa</taxon>
        <taxon>Ecdysozoa</taxon>
        <taxon>Arthropoda</taxon>
        <taxon>Hexapoda</taxon>
        <taxon>Insecta</taxon>
        <taxon>Pterygota</taxon>
        <taxon>Neoptera</taxon>
        <taxon>Paraneoptera</taxon>
        <taxon>Psocodea</taxon>
        <taxon>Troctomorpha</taxon>
        <taxon>Phthiraptera</taxon>
        <taxon>Amblycera</taxon>
        <taxon>Menoponidae</taxon>
        <taxon>Menopon</taxon>
    </lineage>
</organism>
<dbReference type="InterPro" id="IPR000611">
    <property type="entry name" value="NPY_rcpt"/>
</dbReference>
<keyword evidence="7 11" id="KW-0472">Membrane</keyword>
<dbReference type="AlphaFoldDB" id="A0AAW2IHX0"/>
<evidence type="ECO:0000256" key="10">
    <source>
        <dbReference type="RuleBase" id="RU000688"/>
    </source>
</evidence>
<evidence type="ECO:0000256" key="9">
    <source>
        <dbReference type="ARBA" id="ARBA00023224"/>
    </source>
</evidence>
<evidence type="ECO:0000256" key="3">
    <source>
        <dbReference type="ARBA" id="ARBA00022475"/>
    </source>
</evidence>
<dbReference type="Pfam" id="PF00001">
    <property type="entry name" value="7tm_1"/>
    <property type="match status" value="1"/>
</dbReference>
<feature type="transmembrane region" description="Helical" evidence="11">
    <location>
        <begin position="108"/>
        <end position="127"/>
    </location>
</feature>
<evidence type="ECO:0000313" key="13">
    <source>
        <dbReference type="EMBL" id="KAL0281366.1"/>
    </source>
</evidence>
<dbReference type="PROSITE" id="PS00237">
    <property type="entry name" value="G_PROTEIN_RECEP_F1_1"/>
    <property type="match status" value="1"/>
</dbReference>
<dbReference type="GO" id="GO:0004983">
    <property type="term" value="F:neuropeptide Y receptor activity"/>
    <property type="evidence" value="ECO:0007669"/>
    <property type="project" value="InterPro"/>
</dbReference>
<evidence type="ECO:0000259" key="12">
    <source>
        <dbReference type="PROSITE" id="PS50262"/>
    </source>
</evidence>